<evidence type="ECO:0000313" key="2">
    <source>
        <dbReference type="Proteomes" id="UP000635278"/>
    </source>
</evidence>
<gene>
    <name evidence="1" type="ORF">GOB93_11470</name>
</gene>
<evidence type="ECO:0000313" key="1">
    <source>
        <dbReference type="EMBL" id="NHN85256.1"/>
    </source>
</evidence>
<organism evidence="1 2">
    <name type="scientific">Acetobacter musti</name>
    <dbReference type="NCBI Taxonomy" id="864732"/>
    <lineage>
        <taxon>Bacteria</taxon>
        <taxon>Pseudomonadati</taxon>
        <taxon>Pseudomonadota</taxon>
        <taxon>Alphaproteobacteria</taxon>
        <taxon>Acetobacterales</taxon>
        <taxon>Acetobacteraceae</taxon>
        <taxon>Acetobacter</taxon>
    </lineage>
</organism>
<accession>A0ABX0JPB2</accession>
<dbReference type="Gene3D" id="1.10.30.50">
    <property type="match status" value="1"/>
</dbReference>
<protein>
    <recommendedName>
        <fullName evidence="3">HNH endonuclease</fullName>
    </recommendedName>
</protein>
<dbReference type="Proteomes" id="UP000635278">
    <property type="component" value="Unassembled WGS sequence"/>
</dbReference>
<dbReference type="EMBL" id="WOTB01000014">
    <property type="protein sequence ID" value="NHN85256.1"/>
    <property type="molecule type" value="Genomic_DNA"/>
</dbReference>
<keyword evidence="2" id="KW-1185">Reference proteome</keyword>
<comment type="caution">
    <text evidence="1">The sequence shown here is derived from an EMBL/GenBank/DDBJ whole genome shotgun (WGS) entry which is preliminary data.</text>
</comment>
<dbReference type="RefSeq" id="WP_173583649.1">
    <property type="nucleotide sequence ID" value="NZ_WOTB01000014.1"/>
</dbReference>
<evidence type="ECO:0008006" key="3">
    <source>
        <dbReference type="Google" id="ProtNLM"/>
    </source>
</evidence>
<reference evidence="1 2" key="1">
    <citation type="journal article" date="2020" name="Int. J. Syst. Evol. Microbiol.">
        <title>Novel acetic acid bacteria from cider fermentations: Acetobacter conturbans sp. nov. and Acetobacter fallax sp. nov.</title>
        <authorList>
            <person name="Sombolestani A.S."/>
            <person name="Cleenwerck I."/>
            <person name="Cnockaert M."/>
            <person name="Borremans W."/>
            <person name="Wieme A.D."/>
            <person name="De Vuyst L."/>
            <person name="Vandamme P."/>
        </authorList>
    </citation>
    <scope>NUCLEOTIDE SEQUENCE [LARGE SCALE GENOMIC DNA]</scope>
    <source>
        <strain evidence="1 2">LMG 30640</strain>
    </source>
</reference>
<name>A0ABX0JPB2_9PROT</name>
<sequence length="269" mass="30976">MGDAKRRQMSRKAFLTFPENQLCCYCGGLANEIDHFPPRNFFNKRQAPEGYIYPACSTCNRGKSLDEQALSLLVSMLDWGIDDEDSRFRTHLHEVRNNRPEVIRELTALSSVQSKFHLRQMFGTREAVSNNGMNGWQAAELGPHSTDLLNKMCVWFGQTLYFKHNKEIFRGEVFATHLPWSAIRHEKFQEIISKLSGIPNITHTSHDISAQFFYRYFAVKGGFYAILQFRKPQIFFVICAMTEQYIPSSPEINAGWFRSGLIGPPMMSD</sequence>
<proteinExistence type="predicted"/>